<evidence type="ECO:0000313" key="6">
    <source>
        <dbReference type="Proteomes" id="UP001207116"/>
    </source>
</evidence>
<evidence type="ECO:0000256" key="3">
    <source>
        <dbReference type="ARBA" id="ARBA00022679"/>
    </source>
</evidence>
<evidence type="ECO:0000256" key="2">
    <source>
        <dbReference type="ARBA" id="ARBA00022603"/>
    </source>
</evidence>
<dbReference type="AlphaFoldDB" id="A0AAE3MME6"/>
<keyword evidence="1" id="KW-0597">Phosphoprotein</keyword>
<dbReference type="PROSITE" id="PS51585">
    <property type="entry name" value="SAM_MT_TPMT"/>
    <property type="match status" value="1"/>
</dbReference>
<dbReference type="GO" id="GO:0032259">
    <property type="term" value="P:methylation"/>
    <property type="evidence" value="ECO:0007669"/>
    <property type="project" value="UniProtKB-KW"/>
</dbReference>
<name>A0AAE3MME6_9FLAO</name>
<dbReference type="InterPro" id="IPR008854">
    <property type="entry name" value="TPMT"/>
</dbReference>
<dbReference type="InterPro" id="IPR029063">
    <property type="entry name" value="SAM-dependent_MTases_sf"/>
</dbReference>
<keyword evidence="3" id="KW-0808">Transferase</keyword>
<dbReference type="Proteomes" id="UP001207116">
    <property type="component" value="Unassembled WGS sequence"/>
</dbReference>
<evidence type="ECO:0000256" key="4">
    <source>
        <dbReference type="ARBA" id="ARBA00022691"/>
    </source>
</evidence>
<protein>
    <submittedName>
        <fullName evidence="5">Methyltransferase domain-containing protein</fullName>
    </submittedName>
</protein>
<dbReference type="PANTHER" id="PTHR32183">
    <property type="match status" value="1"/>
</dbReference>
<keyword evidence="6" id="KW-1185">Reference proteome</keyword>
<comment type="caution">
    <text evidence="5">The sequence shown here is derived from an EMBL/GenBank/DDBJ whole genome shotgun (WGS) entry which is preliminary data.</text>
</comment>
<dbReference type="EMBL" id="JAPFQP010000003">
    <property type="protein sequence ID" value="MCX2720088.1"/>
    <property type="molecule type" value="Genomic_DNA"/>
</dbReference>
<dbReference type="CDD" id="cd02440">
    <property type="entry name" value="AdoMet_MTases"/>
    <property type="match status" value="1"/>
</dbReference>
<evidence type="ECO:0000256" key="1">
    <source>
        <dbReference type="ARBA" id="ARBA00022553"/>
    </source>
</evidence>
<gene>
    <name evidence="5" type="ORF">OO016_10790</name>
</gene>
<dbReference type="Gene3D" id="3.40.50.150">
    <property type="entry name" value="Vaccinia Virus protein VP39"/>
    <property type="match status" value="1"/>
</dbReference>
<dbReference type="SUPFAM" id="SSF53335">
    <property type="entry name" value="S-adenosyl-L-methionine-dependent methyltransferases"/>
    <property type="match status" value="1"/>
</dbReference>
<sequence>MKLDKNYWEERYLENKLGWDIGYVSTPIKTYVDQLDDTSLKILIPGAGRGYEARYLHENGFKETYVVDIASQPLRHIGEVCPDFPPEHLLENDYFKIEEKEFDLILEQTFFCALAPRLRPQYVKKMYELLKPGGILVGLLFDFPLSDSGPPFGGSAEEYHELFRDSFTIQKLERAHNSIPPRQGKELFFIFEK</sequence>
<dbReference type="PANTHER" id="PTHR32183:SF6">
    <property type="entry name" value="CYSTEINE SULFINATE DESULFINASE_CYSTEINE DESULFURASE AND RELATED ENZYMES"/>
    <property type="match status" value="1"/>
</dbReference>
<accession>A0AAE3MME6</accession>
<dbReference type="RefSeq" id="WP_266013571.1">
    <property type="nucleotide sequence ID" value="NZ_JAPFQP010000003.1"/>
</dbReference>
<organism evidence="5 6">
    <name type="scientific">Lentiprolixibacter aurantiacus</name>
    <dbReference type="NCBI Taxonomy" id="2993939"/>
    <lineage>
        <taxon>Bacteria</taxon>
        <taxon>Pseudomonadati</taxon>
        <taxon>Bacteroidota</taxon>
        <taxon>Flavobacteriia</taxon>
        <taxon>Flavobacteriales</taxon>
        <taxon>Flavobacteriaceae</taxon>
        <taxon>Lentiprolixibacter</taxon>
    </lineage>
</organism>
<dbReference type="GO" id="GO:0008757">
    <property type="term" value="F:S-adenosylmethionine-dependent methyltransferase activity"/>
    <property type="evidence" value="ECO:0007669"/>
    <property type="project" value="InterPro"/>
</dbReference>
<dbReference type="Pfam" id="PF05724">
    <property type="entry name" value="TPMT"/>
    <property type="match status" value="1"/>
</dbReference>
<keyword evidence="4" id="KW-0949">S-adenosyl-L-methionine</keyword>
<reference evidence="5" key="1">
    <citation type="submission" date="2022-11" db="EMBL/GenBank/DDBJ databases">
        <title>The characterization of three novel Bacteroidetes species and genomic analysis of their roles in tidal elemental geochemical cycles.</title>
        <authorList>
            <person name="Ma K.-J."/>
        </authorList>
    </citation>
    <scope>NUCLEOTIDE SEQUENCE</scope>
    <source>
        <strain evidence="5">M415</strain>
    </source>
</reference>
<proteinExistence type="predicted"/>
<evidence type="ECO:0000313" key="5">
    <source>
        <dbReference type="EMBL" id="MCX2720088.1"/>
    </source>
</evidence>
<keyword evidence="2 5" id="KW-0489">Methyltransferase</keyword>